<feature type="transmembrane region" description="Helical" evidence="7">
    <location>
        <begin position="321"/>
        <end position="339"/>
    </location>
</feature>
<evidence type="ECO:0000313" key="8">
    <source>
        <dbReference type="EMBL" id="SDH16478.1"/>
    </source>
</evidence>
<evidence type="ECO:0000313" key="9">
    <source>
        <dbReference type="Proteomes" id="UP000198923"/>
    </source>
</evidence>
<dbReference type="STRING" id="504805.SAMN05421505_11233"/>
<dbReference type="GO" id="GO:0005886">
    <property type="term" value="C:plasma membrane"/>
    <property type="evidence" value="ECO:0007669"/>
    <property type="project" value="UniProtKB-SubCell"/>
</dbReference>
<dbReference type="Proteomes" id="UP000198923">
    <property type="component" value="Unassembled WGS sequence"/>
</dbReference>
<keyword evidence="6 7" id="KW-0472">Membrane</keyword>
<keyword evidence="2" id="KW-0813">Transport</keyword>
<gene>
    <name evidence="8" type="ORF">SAMN05421505_11233</name>
</gene>
<dbReference type="InterPro" id="IPR052031">
    <property type="entry name" value="Membrane_Transporter-Flippase"/>
</dbReference>
<evidence type="ECO:0000256" key="5">
    <source>
        <dbReference type="ARBA" id="ARBA00022989"/>
    </source>
</evidence>
<evidence type="ECO:0000256" key="4">
    <source>
        <dbReference type="ARBA" id="ARBA00022692"/>
    </source>
</evidence>
<feature type="transmembrane region" description="Helical" evidence="7">
    <location>
        <begin position="167"/>
        <end position="188"/>
    </location>
</feature>
<dbReference type="InterPro" id="IPR002528">
    <property type="entry name" value="MATE_fam"/>
</dbReference>
<organism evidence="8 9">
    <name type="scientific">Sinosporangium album</name>
    <dbReference type="NCBI Taxonomy" id="504805"/>
    <lineage>
        <taxon>Bacteria</taxon>
        <taxon>Bacillati</taxon>
        <taxon>Actinomycetota</taxon>
        <taxon>Actinomycetes</taxon>
        <taxon>Streptosporangiales</taxon>
        <taxon>Streptosporangiaceae</taxon>
        <taxon>Sinosporangium</taxon>
    </lineage>
</organism>
<evidence type="ECO:0000256" key="2">
    <source>
        <dbReference type="ARBA" id="ARBA00022448"/>
    </source>
</evidence>
<feature type="transmembrane region" description="Helical" evidence="7">
    <location>
        <begin position="194"/>
        <end position="218"/>
    </location>
</feature>
<keyword evidence="5 7" id="KW-1133">Transmembrane helix</keyword>
<name>A0A1G8A6C3_9ACTN</name>
<dbReference type="GO" id="GO:0042910">
    <property type="term" value="F:xenobiotic transmembrane transporter activity"/>
    <property type="evidence" value="ECO:0007669"/>
    <property type="project" value="InterPro"/>
</dbReference>
<dbReference type="OrthoDB" id="5145805at2"/>
<evidence type="ECO:0000256" key="6">
    <source>
        <dbReference type="ARBA" id="ARBA00023136"/>
    </source>
</evidence>
<dbReference type="PANTHER" id="PTHR43549:SF2">
    <property type="entry name" value="MULTIDRUG RESISTANCE PROTEIN NORM-RELATED"/>
    <property type="match status" value="1"/>
</dbReference>
<evidence type="ECO:0000256" key="1">
    <source>
        <dbReference type="ARBA" id="ARBA00004651"/>
    </source>
</evidence>
<feature type="transmembrane region" description="Helical" evidence="7">
    <location>
        <begin position="104"/>
        <end position="127"/>
    </location>
</feature>
<feature type="transmembrane region" description="Helical" evidence="7">
    <location>
        <begin position="416"/>
        <end position="436"/>
    </location>
</feature>
<dbReference type="PANTHER" id="PTHR43549">
    <property type="entry name" value="MULTIDRUG RESISTANCE PROTEIN YPNP-RELATED"/>
    <property type="match status" value="1"/>
</dbReference>
<feature type="transmembrane region" description="Helical" evidence="7">
    <location>
        <begin position="389"/>
        <end position="410"/>
    </location>
</feature>
<sequence>MYGFGEPVRRLRVRASSWRPVSRLALPMALAELVDVLALLAVIALLGRMGSEALYIRSLYHPVALIMLAVTAAFAISNQVAAAISRGQGRPEAVLPVTASMARIWIGTGVALCGAVAVAAPGIAALLDVTPQVRGDFVSFLRWTSFAELSVIGSALGAAALRGFGRVGTATVVVVSVAAVRVGCVAALGLGTGIGIYSVPVASVLSGAVGLALAFVLLRRAGLWQTGQRLPWRGEAVGQLWQIGVPIAGTIGLVAAYNLAVLWILRDFSPLVVSGFSVAVNLQGLVFLPGTVLGTAIAIILNQERGAGQYGRLSRTLRSGLELTVATYLVLALGIWLAADPLAAALTGNPEIASVTSRYMETVGLTYAIQGPVLAALTLLEQIGRGKYALVLNTVYFGVIVLVGMLAVHLTSSAASLYYSIAVCNFLGVSVVVVTVREVRRMSRVESGVALGMPMAPAPAPPSRSQNAEERQ</sequence>
<proteinExistence type="predicted"/>
<protein>
    <submittedName>
        <fullName evidence="8">Na+-driven multidrug efflux pump</fullName>
    </submittedName>
</protein>
<evidence type="ECO:0000256" key="7">
    <source>
        <dbReference type="SAM" id="Phobius"/>
    </source>
</evidence>
<feature type="transmembrane region" description="Helical" evidence="7">
    <location>
        <begin position="139"/>
        <end position="160"/>
    </location>
</feature>
<feature type="transmembrane region" description="Helical" evidence="7">
    <location>
        <begin position="239"/>
        <end position="265"/>
    </location>
</feature>
<dbReference type="AlphaFoldDB" id="A0A1G8A6C3"/>
<feature type="transmembrane region" description="Helical" evidence="7">
    <location>
        <begin position="59"/>
        <end position="84"/>
    </location>
</feature>
<accession>A0A1G8A6C3</accession>
<keyword evidence="9" id="KW-1185">Reference proteome</keyword>
<keyword evidence="3" id="KW-1003">Cell membrane</keyword>
<dbReference type="RefSeq" id="WP_093170973.1">
    <property type="nucleotide sequence ID" value="NZ_FNCN01000012.1"/>
</dbReference>
<reference evidence="8 9" key="1">
    <citation type="submission" date="2016-10" db="EMBL/GenBank/DDBJ databases">
        <authorList>
            <person name="de Groot N.N."/>
        </authorList>
    </citation>
    <scope>NUCLEOTIDE SEQUENCE [LARGE SCALE GENOMIC DNA]</scope>
    <source>
        <strain evidence="8 9">CPCC 201354</strain>
    </source>
</reference>
<feature type="transmembrane region" description="Helical" evidence="7">
    <location>
        <begin position="21"/>
        <end position="47"/>
    </location>
</feature>
<dbReference type="GO" id="GO:0015297">
    <property type="term" value="F:antiporter activity"/>
    <property type="evidence" value="ECO:0007669"/>
    <property type="project" value="InterPro"/>
</dbReference>
<feature type="transmembrane region" description="Helical" evidence="7">
    <location>
        <begin position="359"/>
        <end position="380"/>
    </location>
</feature>
<keyword evidence="4 7" id="KW-0812">Transmembrane</keyword>
<dbReference type="EMBL" id="FNCN01000012">
    <property type="protein sequence ID" value="SDH16478.1"/>
    <property type="molecule type" value="Genomic_DNA"/>
</dbReference>
<dbReference type="Pfam" id="PF01554">
    <property type="entry name" value="MatE"/>
    <property type="match status" value="1"/>
</dbReference>
<comment type="subcellular location">
    <subcellularLocation>
        <location evidence="1">Cell membrane</location>
        <topology evidence="1">Multi-pass membrane protein</topology>
    </subcellularLocation>
</comment>
<feature type="transmembrane region" description="Helical" evidence="7">
    <location>
        <begin position="271"/>
        <end position="301"/>
    </location>
</feature>
<evidence type="ECO:0000256" key="3">
    <source>
        <dbReference type="ARBA" id="ARBA00022475"/>
    </source>
</evidence>